<dbReference type="Proteomes" id="UP001186974">
    <property type="component" value="Unassembled WGS sequence"/>
</dbReference>
<dbReference type="EMBL" id="JAWDJW010007687">
    <property type="protein sequence ID" value="KAK3061686.1"/>
    <property type="molecule type" value="Genomic_DNA"/>
</dbReference>
<organism evidence="1 2">
    <name type="scientific">Coniosporium uncinatum</name>
    <dbReference type="NCBI Taxonomy" id="93489"/>
    <lineage>
        <taxon>Eukaryota</taxon>
        <taxon>Fungi</taxon>
        <taxon>Dikarya</taxon>
        <taxon>Ascomycota</taxon>
        <taxon>Pezizomycotina</taxon>
        <taxon>Dothideomycetes</taxon>
        <taxon>Dothideomycetes incertae sedis</taxon>
        <taxon>Coniosporium</taxon>
    </lineage>
</organism>
<protein>
    <submittedName>
        <fullName evidence="1">Uncharacterized protein</fullName>
    </submittedName>
</protein>
<sequence length="300" mass="33611">MPNALLTPIFLHSNLLPASCNAVAICDLLSKTLSFRLYPFKLSQFEDPDWCYLFLPFLLTVLATKCSAWSVGTHGSDWTSHHILRLDHEIYPQSGSAGTYFYHSHVGLHANTAAGALIIDDAESPPYDYDVERVTILSVIWNKTEQAMEAGFVADPFIWIEEINNILVNGYVRPVGSDVSVSESCRLAKINVEPRKMYRLRFVGSSGLSWASFAFDGHENMQIIEMDGAYIQALRDKLHVALRLIGSVQGMQSVWVMGDRGSVAPLPYGMVEQYLTYNSDAYWNSTPDPQVLHYFDEDGS</sequence>
<accession>A0ACC3D4P1</accession>
<gene>
    <name evidence="1" type="ORF">LTS18_005660</name>
</gene>
<keyword evidence="2" id="KW-1185">Reference proteome</keyword>
<name>A0ACC3D4P1_9PEZI</name>
<proteinExistence type="predicted"/>
<reference evidence="1" key="1">
    <citation type="submission" date="2024-09" db="EMBL/GenBank/DDBJ databases">
        <title>Black Yeasts Isolated from many extreme environments.</title>
        <authorList>
            <person name="Coleine C."/>
            <person name="Stajich J.E."/>
            <person name="Selbmann L."/>
        </authorList>
    </citation>
    <scope>NUCLEOTIDE SEQUENCE</scope>
    <source>
        <strain evidence="1">CCFEE 5737</strain>
    </source>
</reference>
<evidence type="ECO:0000313" key="1">
    <source>
        <dbReference type="EMBL" id="KAK3061686.1"/>
    </source>
</evidence>
<comment type="caution">
    <text evidence="1">The sequence shown here is derived from an EMBL/GenBank/DDBJ whole genome shotgun (WGS) entry which is preliminary data.</text>
</comment>
<evidence type="ECO:0000313" key="2">
    <source>
        <dbReference type="Proteomes" id="UP001186974"/>
    </source>
</evidence>